<evidence type="ECO:0000313" key="3">
    <source>
        <dbReference type="Proteomes" id="UP000054937"/>
    </source>
</evidence>
<feature type="region of interest" description="Disordered" evidence="1">
    <location>
        <begin position="88"/>
        <end position="122"/>
    </location>
</feature>
<comment type="caution">
    <text evidence="2">The sequence shown here is derived from an EMBL/GenBank/DDBJ whole genome shotgun (WGS) entry which is preliminary data.</text>
</comment>
<sequence>MTKLLQKNKKVKNQLNKFFGYQNEFFKNQNSQAYKAQKISSSYKDGTKTEISQKSNNNNKNQINVSNFDGKLIEKNVKAKFQNLMSVRNRQGSKQSLNNKSQYKYSLTSRNNSEKFSGKKKKTQINQNFLLENVYGNLDDFTLEDEEQQQEFQNEKKNDADNNNNQKQEFQEVQKDSQKQQNSIKQKEELKFSPLKENEEKYKQIQINNENYVILKMDQEELKNILKIQEAQKNQKQKSEFKNQSFASHFVNNFTTNFSSYLDVNNLTHNSNIIKSNNQNININNMNNNYNNGNKRSFTINQSDRSFGTNSFLTQNNLSGFVNMFNLKEKENNYTTTNTSNNQSRLWEKKDFQKQKQSRLFIEEEGKQQQEKLQDIQQSPQFQVNYDDQNYDNHQKSQIDRECNNLTNFQDEIIENVDQNIQSNVQCIQSNIQGKVCQDFSNYRNQTQPNQNLNQIQNQIDEFQNTGKFNDKNNNDFNYKKIENYQNQQNNVNKSKIQKQKSFESLNKSQPKRKPFINQPKTVINNLQKKDDISKNQDDKQDKKSNVDIVNQLFSFRKQLENVSPRKSYKKNQNQQNLDQNLQYDEQKKLDFQNKDIVQNLNIKNKEQIPEHENVQQTQQQIEQQTEQLDEQKNIQKNKKINEYQINENQKQSELNQQNIKIETSEREIQYQNSLQKKIDDLGEEGSQSPKQRQIVSKNSFVGNESFQVRNLDSLSNFQQFNKNNNSIIFNSNMKICLPSQQQLSQQKIYDYDKMDFSYETQLFKKNDLNQQSDQDELKDVNLNVKKKLFDKSFNEIEQIVKENNQGNQTYDKQIYEDKKQKQQALELLDFPLSQGVGQRGI</sequence>
<proteinExistence type="predicted"/>
<keyword evidence="3" id="KW-1185">Reference proteome</keyword>
<evidence type="ECO:0000256" key="1">
    <source>
        <dbReference type="SAM" id="MobiDB-lite"/>
    </source>
</evidence>
<gene>
    <name evidence="2" type="ORF">PPERSA_13127</name>
</gene>
<reference evidence="2 3" key="1">
    <citation type="journal article" date="2015" name="Sci. Rep.">
        <title>Genome of the facultative scuticociliatosis pathogen Pseudocohnilembus persalinus provides insight into its virulence through horizontal gene transfer.</title>
        <authorList>
            <person name="Xiong J."/>
            <person name="Wang G."/>
            <person name="Cheng J."/>
            <person name="Tian M."/>
            <person name="Pan X."/>
            <person name="Warren A."/>
            <person name="Jiang C."/>
            <person name="Yuan D."/>
            <person name="Miao W."/>
        </authorList>
    </citation>
    <scope>NUCLEOTIDE SEQUENCE [LARGE SCALE GENOMIC DNA]</scope>
    <source>
        <strain evidence="2">36N120E</strain>
    </source>
</reference>
<name>A0A0V0QXM5_PSEPJ</name>
<dbReference type="AlphaFoldDB" id="A0A0V0QXM5"/>
<evidence type="ECO:0000313" key="2">
    <source>
        <dbReference type="EMBL" id="KRX06648.1"/>
    </source>
</evidence>
<feature type="region of interest" description="Disordered" evidence="1">
    <location>
        <begin position="169"/>
        <end position="192"/>
    </location>
</feature>
<feature type="compositionally biased region" description="Polar residues" evidence="1">
    <location>
        <begin position="486"/>
        <end position="495"/>
    </location>
</feature>
<feature type="region of interest" description="Disordered" evidence="1">
    <location>
        <begin position="611"/>
        <end position="631"/>
    </location>
</feature>
<organism evidence="2 3">
    <name type="scientific">Pseudocohnilembus persalinus</name>
    <name type="common">Ciliate</name>
    <dbReference type="NCBI Taxonomy" id="266149"/>
    <lineage>
        <taxon>Eukaryota</taxon>
        <taxon>Sar</taxon>
        <taxon>Alveolata</taxon>
        <taxon>Ciliophora</taxon>
        <taxon>Intramacronucleata</taxon>
        <taxon>Oligohymenophorea</taxon>
        <taxon>Scuticociliatia</taxon>
        <taxon>Philasterida</taxon>
        <taxon>Pseudocohnilembidae</taxon>
        <taxon>Pseudocohnilembus</taxon>
    </lineage>
</organism>
<accession>A0A0V0QXM5</accession>
<protein>
    <submittedName>
        <fullName evidence="2">Uncharacterized protein</fullName>
    </submittedName>
</protein>
<feature type="compositionally biased region" description="Polar residues" evidence="1">
    <location>
        <begin position="88"/>
        <end position="111"/>
    </location>
</feature>
<feature type="compositionally biased region" description="Low complexity" evidence="1">
    <location>
        <begin position="615"/>
        <end position="627"/>
    </location>
</feature>
<dbReference type="InParanoid" id="A0A0V0QXM5"/>
<dbReference type="EMBL" id="LDAU01000094">
    <property type="protein sequence ID" value="KRX06648.1"/>
    <property type="molecule type" value="Genomic_DNA"/>
</dbReference>
<dbReference type="FunCoup" id="A0A0V0QXM5">
    <property type="interactions" value="30"/>
</dbReference>
<feature type="region of interest" description="Disordered" evidence="1">
    <location>
        <begin position="486"/>
        <end position="519"/>
    </location>
</feature>
<feature type="compositionally biased region" description="Basic and acidic residues" evidence="1">
    <location>
        <begin position="169"/>
        <end position="178"/>
    </location>
</feature>
<dbReference type="Proteomes" id="UP000054937">
    <property type="component" value="Unassembled WGS sequence"/>
</dbReference>